<gene>
    <name evidence="2" type="ORF">CHLRE_17g698400v5</name>
</gene>
<sequence length="235" mass="25424">MPTNTKPDQIVGGPEATCCLGITAWDRTLEKTGGKPTCLGLAQVKRGDQEADDVRVLSSQTRDFKYVCLGYSSHPTDARPAKPGQPTNMPFCEGVEIAITEEEVATMPGSSGAAPLMRDRQAPSLSHGDGAGAQPPAASPSDEDGGSKGLQERFAKHLRRNADSLRAAVLGDRFPTLPVQMRQFETVDDATKLFTETARVNLLKMNVMAEFISFRTMEAVVKPIWERFGPSEEAD</sequence>
<accession>A8IQT0</accession>
<dbReference type="HOGENOM" id="CLU_1181678_0_0_1"/>
<name>A8IQT0_CHLRE</name>
<dbReference type="GeneID" id="5717349"/>
<evidence type="ECO:0000259" key="1">
    <source>
        <dbReference type="Pfam" id="PF26631"/>
    </source>
</evidence>
<dbReference type="AlphaFoldDB" id="A8IQT0"/>
<organism evidence="2 3">
    <name type="scientific">Chlamydomonas reinhardtii</name>
    <name type="common">Chlamydomonas smithii</name>
    <dbReference type="NCBI Taxonomy" id="3055"/>
    <lineage>
        <taxon>Eukaryota</taxon>
        <taxon>Viridiplantae</taxon>
        <taxon>Chlorophyta</taxon>
        <taxon>core chlorophytes</taxon>
        <taxon>Chlorophyceae</taxon>
        <taxon>CS clade</taxon>
        <taxon>Chlamydomonadales</taxon>
        <taxon>Chlamydomonadaceae</taxon>
        <taxon>Chlamydomonas</taxon>
    </lineage>
</organism>
<dbReference type="RefSeq" id="XP_001691792.1">
    <property type="nucleotide sequence ID" value="XM_001691740.2"/>
</dbReference>
<dbReference type="OrthoDB" id="525478at2759"/>
<keyword evidence="3" id="KW-1185">Reference proteome</keyword>
<dbReference type="InParanoid" id="A8IQT0"/>
<dbReference type="PaxDb" id="3055-EDP04900"/>
<dbReference type="Pfam" id="PF26631">
    <property type="entry name" value="DUF8204"/>
    <property type="match status" value="1"/>
</dbReference>
<dbReference type="FunCoup" id="A8IQT0">
    <property type="interactions" value="169"/>
</dbReference>
<dbReference type="OMA" id="PIWERFR"/>
<protein>
    <recommendedName>
        <fullName evidence="1">DUF8204 domain-containing protein</fullName>
    </recommendedName>
</protein>
<dbReference type="PANTHER" id="PTHR34566">
    <property type="entry name" value="ALTERED INHERITANCE OF MITOCHONDRIA PROTEIN"/>
    <property type="match status" value="1"/>
</dbReference>
<dbReference type="Gramene" id="PNW69923">
    <property type="protein sequence ID" value="PNW69923"/>
    <property type="gene ID" value="CHLRE_17g698400v5"/>
</dbReference>
<dbReference type="KEGG" id="cre:CHLRE_17g698400v5"/>
<dbReference type="EMBL" id="CM008978">
    <property type="protein sequence ID" value="PNW69923.1"/>
    <property type="molecule type" value="Genomic_DNA"/>
</dbReference>
<dbReference type="Proteomes" id="UP000006906">
    <property type="component" value="Chromosome 17"/>
</dbReference>
<dbReference type="PANTHER" id="PTHR34566:SF2">
    <property type="entry name" value="ALTERED INHERITANCE OF MITOCHONDRIA PROTEIN"/>
    <property type="match status" value="1"/>
</dbReference>
<evidence type="ECO:0000313" key="3">
    <source>
        <dbReference type="Proteomes" id="UP000006906"/>
    </source>
</evidence>
<feature type="domain" description="DUF8204" evidence="1">
    <location>
        <begin position="17"/>
        <end position="97"/>
    </location>
</feature>
<evidence type="ECO:0000313" key="2">
    <source>
        <dbReference type="EMBL" id="PNW69923.1"/>
    </source>
</evidence>
<dbReference type="InterPro" id="IPR058517">
    <property type="entry name" value="DUF8204"/>
</dbReference>
<proteinExistence type="predicted"/>
<reference evidence="2 3" key="1">
    <citation type="journal article" date="2007" name="Science">
        <title>The Chlamydomonas genome reveals the evolution of key animal and plant functions.</title>
        <authorList>
            <person name="Merchant S.S."/>
            <person name="Prochnik S.E."/>
            <person name="Vallon O."/>
            <person name="Harris E.H."/>
            <person name="Karpowicz S.J."/>
            <person name="Witman G.B."/>
            <person name="Terry A."/>
            <person name="Salamov A."/>
            <person name="Fritz-Laylin L.K."/>
            <person name="Marechal-Drouard L."/>
            <person name="Marshall W.F."/>
            <person name="Qu L.H."/>
            <person name="Nelson D.R."/>
            <person name="Sanderfoot A.A."/>
            <person name="Spalding M.H."/>
            <person name="Kapitonov V.V."/>
            <person name="Ren Q."/>
            <person name="Ferris P."/>
            <person name="Lindquist E."/>
            <person name="Shapiro H."/>
            <person name="Lucas S.M."/>
            <person name="Grimwood J."/>
            <person name="Schmutz J."/>
            <person name="Cardol P."/>
            <person name="Cerutti H."/>
            <person name="Chanfreau G."/>
            <person name="Chen C.L."/>
            <person name="Cognat V."/>
            <person name="Croft M.T."/>
            <person name="Dent R."/>
            <person name="Dutcher S."/>
            <person name="Fernandez E."/>
            <person name="Fukuzawa H."/>
            <person name="Gonzalez-Ballester D."/>
            <person name="Gonzalez-Halphen D."/>
            <person name="Hallmann A."/>
            <person name="Hanikenne M."/>
            <person name="Hippler M."/>
            <person name="Inwood W."/>
            <person name="Jabbari K."/>
            <person name="Kalanon M."/>
            <person name="Kuras R."/>
            <person name="Lefebvre P.A."/>
            <person name="Lemaire S.D."/>
            <person name="Lobanov A.V."/>
            <person name="Lohr M."/>
            <person name="Manuell A."/>
            <person name="Meier I."/>
            <person name="Mets L."/>
            <person name="Mittag M."/>
            <person name="Mittelmeier T."/>
            <person name="Moroney J.V."/>
            <person name="Moseley J."/>
            <person name="Napoli C."/>
            <person name="Nedelcu A.M."/>
            <person name="Niyogi K."/>
            <person name="Novoselov S.V."/>
            <person name="Paulsen I.T."/>
            <person name="Pazour G."/>
            <person name="Purton S."/>
            <person name="Ral J.P."/>
            <person name="Riano-Pachon D.M."/>
            <person name="Riekhof W."/>
            <person name="Rymarquis L."/>
            <person name="Schroda M."/>
            <person name="Stern D."/>
            <person name="Umen J."/>
            <person name="Willows R."/>
            <person name="Wilson N."/>
            <person name="Zimmer S.L."/>
            <person name="Allmer J."/>
            <person name="Balk J."/>
            <person name="Bisova K."/>
            <person name="Chen C.J."/>
            <person name="Elias M."/>
            <person name="Gendler K."/>
            <person name="Hauser C."/>
            <person name="Lamb M.R."/>
            <person name="Ledford H."/>
            <person name="Long J.C."/>
            <person name="Minagawa J."/>
            <person name="Page M.D."/>
            <person name="Pan J."/>
            <person name="Pootakham W."/>
            <person name="Roje S."/>
            <person name="Rose A."/>
            <person name="Stahlberg E."/>
            <person name="Terauchi A.M."/>
            <person name="Yang P."/>
            <person name="Ball S."/>
            <person name="Bowler C."/>
            <person name="Dieckmann C.L."/>
            <person name="Gladyshev V.N."/>
            <person name="Green P."/>
            <person name="Jorgensen R."/>
            <person name="Mayfield S."/>
            <person name="Mueller-Roeber B."/>
            <person name="Rajamani S."/>
            <person name="Sayre R.T."/>
            <person name="Brokstein P."/>
            <person name="Dubchak I."/>
            <person name="Goodstein D."/>
            <person name="Hornick L."/>
            <person name="Huang Y.W."/>
            <person name="Jhaveri J."/>
            <person name="Luo Y."/>
            <person name="Martinez D."/>
            <person name="Ngau W.C."/>
            <person name="Otillar B."/>
            <person name="Poliakov A."/>
            <person name="Porter A."/>
            <person name="Szajkowski L."/>
            <person name="Werner G."/>
            <person name="Zhou K."/>
            <person name="Grigoriev I.V."/>
            <person name="Rokhsar D.S."/>
            <person name="Grossman A.R."/>
        </authorList>
    </citation>
    <scope>NUCLEOTIDE SEQUENCE [LARGE SCALE GENOMIC DNA]</scope>
    <source>
        <strain evidence="3">CC-503</strain>
    </source>
</reference>